<reference evidence="10" key="1">
    <citation type="submission" date="2018-05" db="EMBL/GenBank/DDBJ databases">
        <authorList>
            <person name="Lanie J.A."/>
            <person name="Ng W.-L."/>
            <person name="Kazmierczak K.M."/>
            <person name="Andrzejewski T.M."/>
            <person name="Davidsen T.M."/>
            <person name="Wayne K.J."/>
            <person name="Tettelin H."/>
            <person name="Glass J.I."/>
            <person name="Rusch D."/>
            <person name="Podicherti R."/>
            <person name="Tsui H.-C.T."/>
            <person name="Winkler M.E."/>
        </authorList>
    </citation>
    <scope>NUCLEOTIDE SEQUENCE</scope>
</reference>
<evidence type="ECO:0000256" key="3">
    <source>
        <dbReference type="ARBA" id="ARBA00022448"/>
    </source>
</evidence>
<feature type="transmembrane region" description="Helical" evidence="8">
    <location>
        <begin position="60"/>
        <end position="79"/>
    </location>
</feature>
<dbReference type="Gene3D" id="1.10.3430.10">
    <property type="entry name" value="Ammonium transporter AmtB like domains"/>
    <property type="match status" value="1"/>
</dbReference>
<feature type="transmembrane region" description="Helical" evidence="8">
    <location>
        <begin position="127"/>
        <end position="148"/>
    </location>
</feature>
<dbReference type="EMBL" id="UINC01011105">
    <property type="protein sequence ID" value="SVA49147.1"/>
    <property type="molecule type" value="Genomic_DNA"/>
</dbReference>
<dbReference type="InterPro" id="IPR029020">
    <property type="entry name" value="Ammonium/urea_transptr"/>
</dbReference>
<gene>
    <name evidence="10" type="ORF">METZ01_LOCUS102001</name>
</gene>
<keyword evidence="5 8" id="KW-1133">Transmembrane helix</keyword>
<dbReference type="GO" id="GO:0016020">
    <property type="term" value="C:membrane"/>
    <property type="evidence" value="ECO:0007669"/>
    <property type="project" value="UniProtKB-SubCell"/>
</dbReference>
<keyword evidence="3" id="KW-0813">Transport</keyword>
<dbReference type="InterPro" id="IPR024041">
    <property type="entry name" value="NH4_transpt_AmtB-like_dom"/>
</dbReference>
<dbReference type="Pfam" id="PF00909">
    <property type="entry name" value="Ammonium_transp"/>
    <property type="match status" value="1"/>
</dbReference>
<evidence type="ECO:0000256" key="6">
    <source>
        <dbReference type="ARBA" id="ARBA00023136"/>
    </source>
</evidence>
<dbReference type="PANTHER" id="PTHR11730">
    <property type="entry name" value="AMMONIUM TRANSPORTER"/>
    <property type="match status" value="1"/>
</dbReference>
<protein>
    <recommendedName>
        <fullName evidence="9">Ammonium transporter AmtB-like domain-containing protein</fullName>
    </recommendedName>
</protein>
<feature type="transmembrane region" description="Helical" evidence="8">
    <location>
        <begin position="214"/>
        <end position="231"/>
    </location>
</feature>
<evidence type="ECO:0000256" key="7">
    <source>
        <dbReference type="ARBA" id="ARBA00023177"/>
    </source>
</evidence>
<feature type="transmembrane region" description="Helical" evidence="8">
    <location>
        <begin position="238"/>
        <end position="255"/>
    </location>
</feature>
<feature type="domain" description="Ammonium transporter AmtB-like" evidence="9">
    <location>
        <begin position="2"/>
        <end position="377"/>
    </location>
</feature>
<evidence type="ECO:0000259" key="9">
    <source>
        <dbReference type="Pfam" id="PF00909"/>
    </source>
</evidence>
<feature type="transmembrane region" description="Helical" evidence="8">
    <location>
        <begin position="332"/>
        <end position="353"/>
    </location>
</feature>
<evidence type="ECO:0000256" key="4">
    <source>
        <dbReference type="ARBA" id="ARBA00022692"/>
    </source>
</evidence>
<evidence type="ECO:0000256" key="5">
    <source>
        <dbReference type="ARBA" id="ARBA00022989"/>
    </source>
</evidence>
<keyword evidence="4 8" id="KW-0812">Transmembrane</keyword>
<dbReference type="GO" id="GO:0097272">
    <property type="term" value="P:ammonium homeostasis"/>
    <property type="evidence" value="ECO:0007669"/>
    <property type="project" value="TreeGrafter"/>
</dbReference>
<evidence type="ECO:0000313" key="10">
    <source>
        <dbReference type="EMBL" id="SVA49147.1"/>
    </source>
</evidence>
<dbReference type="AlphaFoldDB" id="A0A381WB23"/>
<dbReference type="GO" id="GO:0008519">
    <property type="term" value="F:ammonium channel activity"/>
    <property type="evidence" value="ECO:0007669"/>
    <property type="project" value="InterPro"/>
</dbReference>
<feature type="transmembrane region" description="Helical" evidence="8">
    <location>
        <begin position="261"/>
        <end position="278"/>
    </location>
</feature>
<feature type="transmembrane region" description="Helical" evidence="8">
    <location>
        <begin position="91"/>
        <end position="115"/>
    </location>
</feature>
<feature type="non-terminal residue" evidence="10">
    <location>
        <position position="1"/>
    </location>
</feature>
<sequence length="414" mass="44311">IKNIMTIAVVTPAFYYAGWWAYFCMPAGFIPNVGDAVHGYECTWGNPWGELMGPNIGDHVMAVFWAAFLLFSWTTGSIMSGATIERIRVSAYLVLTVFLGAFVWILGAAWGWSWHGWLVIHFGFHDFAASGVVHGIAGLFALGVLFNLGPRIGAFDDNGGARAFKPHNLHMTLMGLMIIFTAFYAFYAACLAVLPGEAPGWNTIYYNPTTLGAITYTITIAFAAGFMSGYICSKGDPFWTLSGGLAGVIAVSSGADVYAPSLTYLLAFAGAAFAVWVGNWQDTKMRVDDAVGAVAVHGWTGMLGVLFMGIFASGYPTGGFSGNVRVTILGQLVGIATFIALAFLSGYIISWLLKQANLLRVPIEVELEGLDLAEFGSDFYPDFAASDEVIVEADGTEVPAGPVLRRAASQVIRG</sequence>
<name>A0A381WB23_9ZZZZ</name>
<comment type="similarity">
    <text evidence="2">Belongs to the ammonia transporter channel (TC 1.A.11.2) family.</text>
</comment>
<feature type="transmembrane region" description="Helical" evidence="8">
    <location>
        <begin position="169"/>
        <end position="194"/>
    </location>
</feature>
<dbReference type="SUPFAM" id="SSF111352">
    <property type="entry name" value="Ammonium transporter"/>
    <property type="match status" value="1"/>
</dbReference>
<dbReference type="PANTHER" id="PTHR11730:SF6">
    <property type="entry name" value="AMMONIUM TRANSPORTER"/>
    <property type="match status" value="1"/>
</dbReference>
<accession>A0A381WB23</accession>
<keyword evidence="7" id="KW-0924">Ammonia transport</keyword>
<organism evidence="10">
    <name type="scientific">marine metagenome</name>
    <dbReference type="NCBI Taxonomy" id="408172"/>
    <lineage>
        <taxon>unclassified sequences</taxon>
        <taxon>metagenomes</taxon>
        <taxon>ecological metagenomes</taxon>
    </lineage>
</organism>
<keyword evidence="6 8" id="KW-0472">Membrane</keyword>
<evidence type="ECO:0000256" key="2">
    <source>
        <dbReference type="ARBA" id="ARBA00005887"/>
    </source>
</evidence>
<feature type="transmembrane region" description="Helical" evidence="8">
    <location>
        <begin position="290"/>
        <end position="312"/>
    </location>
</feature>
<comment type="subcellular location">
    <subcellularLocation>
        <location evidence="1">Membrane</location>
        <topology evidence="1">Multi-pass membrane protein</topology>
    </subcellularLocation>
</comment>
<evidence type="ECO:0000256" key="1">
    <source>
        <dbReference type="ARBA" id="ARBA00004141"/>
    </source>
</evidence>
<proteinExistence type="inferred from homology"/>
<evidence type="ECO:0000256" key="8">
    <source>
        <dbReference type="SAM" id="Phobius"/>
    </source>
</evidence>